<dbReference type="Proteomes" id="UP000237682">
    <property type="component" value="Unassembled WGS sequence"/>
</dbReference>
<dbReference type="EMBL" id="PUEJ01000001">
    <property type="protein sequence ID" value="PRH89574.1"/>
    <property type="molecule type" value="Genomic_DNA"/>
</dbReference>
<reference evidence="1 2" key="1">
    <citation type="submission" date="2018-02" db="EMBL/GenBank/DDBJ databases">
        <title>Whole genome sequencing of endophytic bacterium.</title>
        <authorList>
            <person name="Eedara R."/>
            <person name="Podile A.R."/>
        </authorList>
    </citation>
    <scope>NUCLEOTIDE SEQUENCE [LARGE SCALE GENOMIC DNA]</scope>
    <source>
        <strain evidence="1 2">RP1T</strain>
    </source>
</reference>
<keyword evidence="2" id="KW-1185">Reference proteome</keyword>
<organism evidence="1 2">
    <name type="scientific">Labrys okinawensis</name>
    <dbReference type="NCBI Taxonomy" id="346911"/>
    <lineage>
        <taxon>Bacteria</taxon>
        <taxon>Pseudomonadati</taxon>
        <taxon>Pseudomonadota</taxon>
        <taxon>Alphaproteobacteria</taxon>
        <taxon>Hyphomicrobiales</taxon>
        <taxon>Xanthobacteraceae</taxon>
        <taxon>Labrys</taxon>
    </lineage>
</organism>
<gene>
    <name evidence="1" type="ORF">C5L14_03160</name>
</gene>
<dbReference type="AlphaFoldDB" id="A0A2S9QJP9"/>
<proteinExistence type="predicted"/>
<evidence type="ECO:0000313" key="1">
    <source>
        <dbReference type="EMBL" id="PRH89574.1"/>
    </source>
</evidence>
<sequence length="283" mass="31125">MEGIVTPKEYLDRYTYLKFYSPLNNELISAGITMYGSGWDFRNGKAGTGQVMQREHAAFTAALRMAHHGNANTPCGAKFFFDQQPLGLIQPTEDFYATTFIQAFVGKGSPDEIIDTLRLAYAIGRIGTGKDLAGQPCARATAQAYATDFITLDCNGLVGNYYGGNPSASIDAYASTARRRTRIEDIQLGDVVVTHCTAAPYEHIALIDSCTVSGSTANIQLVEWGWYGGEEVHYSKEPKAYSIVQGPEKAYGIGWAARSNVKPVDTFRYIFRRPSEEEPHGWS</sequence>
<comment type="caution">
    <text evidence="1">The sequence shown here is derived from an EMBL/GenBank/DDBJ whole genome shotgun (WGS) entry which is preliminary data.</text>
</comment>
<name>A0A2S9QJP9_9HYPH</name>
<evidence type="ECO:0000313" key="2">
    <source>
        <dbReference type="Proteomes" id="UP000237682"/>
    </source>
</evidence>
<protein>
    <submittedName>
        <fullName evidence="1">Uncharacterized protein</fullName>
    </submittedName>
</protein>
<accession>A0A2S9QJP9</accession>